<dbReference type="Proteomes" id="UP000265520">
    <property type="component" value="Unassembled WGS sequence"/>
</dbReference>
<protein>
    <submittedName>
        <fullName evidence="1">Uncharacterized protein</fullName>
    </submittedName>
</protein>
<organism evidence="1 2">
    <name type="scientific">Trifolium medium</name>
    <dbReference type="NCBI Taxonomy" id="97028"/>
    <lineage>
        <taxon>Eukaryota</taxon>
        <taxon>Viridiplantae</taxon>
        <taxon>Streptophyta</taxon>
        <taxon>Embryophyta</taxon>
        <taxon>Tracheophyta</taxon>
        <taxon>Spermatophyta</taxon>
        <taxon>Magnoliopsida</taxon>
        <taxon>eudicotyledons</taxon>
        <taxon>Gunneridae</taxon>
        <taxon>Pentapetalae</taxon>
        <taxon>rosids</taxon>
        <taxon>fabids</taxon>
        <taxon>Fabales</taxon>
        <taxon>Fabaceae</taxon>
        <taxon>Papilionoideae</taxon>
        <taxon>50 kb inversion clade</taxon>
        <taxon>NPAAA clade</taxon>
        <taxon>Hologalegina</taxon>
        <taxon>IRL clade</taxon>
        <taxon>Trifolieae</taxon>
        <taxon>Trifolium</taxon>
    </lineage>
</organism>
<name>A0A392UV16_9FABA</name>
<evidence type="ECO:0000313" key="2">
    <source>
        <dbReference type="Proteomes" id="UP000265520"/>
    </source>
</evidence>
<comment type="caution">
    <text evidence="1">The sequence shown here is derived from an EMBL/GenBank/DDBJ whole genome shotgun (WGS) entry which is preliminary data.</text>
</comment>
<reference evidence="1 2" key="1">
    <citation type="journal article" date="2018" name="Front. Plant Sci.">
        <title>Red Clover (Trifolium pratense) and Zigzag Clover (T. medium) - A Picture of Genomic Similarities and Differences.</title>
        <authorList>
            <person name="Dluhosova J."/>
            <person name="Istvanek J."/>
            <person name="Nedelnik J."/>
            <person name="Repkova J."/>
        </authorList>
    </citation>
    <scope>NUCLEOTIDE SEQUENCE [LARGE SCALE GENOMIC DNA]</scope>
    <source>
        <strain evidence="2">cv. 10/8</strain>
        <tissue evidence="1">Leaf</tissue>
    </source>
</reference>
<dbReference type="EMBL" id="LXQA010887660">
    <property type="protein sequence ID" value="MCI75635.1"/>
    <property type="molecule type" value="Genomic_DNA"/>
</dbReference>
<dbReference type="AlphaFoldDB" id="A0A392UV16"/>
<feature type="non-terminal residue" evidence="1">
    <location>
        <position position="59"/>
    </location>
</feature>
<evidence type="ECO:0000313" key="1">
    <source>
        <dbReference type="EMBL" id="MCI75635.1"/>
    </source>
</evidence>
<keyword evidence="2" id="KW-1185">Reference proteome</keyword>
<accession>A0A392UV16</accession>
<sequence length="59" mass="6295">MISSNGISHVMAESTIAGPVGTLLRDQKTNNIRRVGDGGTMEYGYRILINIRSGGDGIM</sequence>
<proteinExistence type="predicted"/>